<proteinExistence type="predicted"/>
<comment type="caution">
    <text evidence="1">The sequence shown here is derived from an EMBL/GenBank/DDBJ whole genome shotgun (WGS) entry which is preliminary data.</text>
</comment>
<evidence type="ECO:0000313" key="1">
    <source>
        <dbReference type="EMBL" id="GAH53816.1"/>
    </source>
</evidence>
<sequence length="302" mass="35506">NGSATLGLFLPNNDCQGELGFYREDQQNIPGTNRHVRVDLYVKCNNNPLLIIENKVKDFATNEQLSTIISAFEEYNPTYLLTTLFHFDGLEYENWEILTYEGIGNTFNEVDLNEFQDMNGNNYSDIIAYYRTFLQDLASLAEHLPITNNYDFIKDFNNDQLFDLLNSIKMWEAYQRMRASHLVHNYQIPYDNIITKVSVNHKKATIDFEYPLNDNYSIGVQLEGSQFRRFIKGSEREQFADNLMHINLFFNDNLQLLGYKPNFHYQKYPITENVPYVKLYDQINNILNCIHVHIEELMAQIP</sequence>
<accession>X1G7C6</accession>
<gene>
    <name evidence="1" type="ORF">S03H2_28043</name>
</gene>
<reference evidence="1" key="1">
    <citation type="journal article" date="2014" name="Front. Microbiol.">
        <title>High frequency of phylogenetically diverse reductive dehalogenase-homologous genes in deep subseafloor sedimentary metagenomes.</title>
        <authorList>
            <person name="Kawai M."/>
            <person name="Futagami T."/>
            <person name="Toyoda A."/>
            <person name="Takaki Y."/>
            <person name="Nishi S."/>
            <person name="Hori S."/>
            <person name="Arai W."/>
            <person name="Tsubouchi T."/>
            <person name="Morono Y."/>
            <person name="Uchiyama I."/>
            <person name="Ito T."/>
            <person name="Fujiyama A."/>
            <person name="Inagaki F."/>
            <person name="Takami H."/>
        </authorList>
    </citation>
    <scope>NUCLEOTIDE SEQUENCE</scope>
    <source>
        <strain evidence="1">Expedition CK06-06</strain>
    </source>
</reference>
<dbReference type="EMBL" id="BARU01016891">
    <property type="protein sequence ID" value="GAH53816.1"/>
    <property type="molecule type" value="Genomic_DNA"/>
</dbReference>
<protein>
    <submittedName>
        <fullName evidence="1">Uncharacterized protein</fullName>
    </submittedName>
</protein>
<organism evidence="1">
    <name type="scientific">marine sediment metagenome</name>
    <dbReference type="NCBI Taxonomy" id="412755"/>
    <lineage>
        <taxon>unclassified sequences</taxon>
        <taxon>metagenomes</taxon>
        <taxon>ecological metagenomes</taxon>
    </lineage>
</organism>
<name>X1G7C6_9ZZZZ</name>
<dbReference type="AlphaFoldDB" id="X1G7C6"/>
<feature type="non-terminal residue" evidence="1">
    <location>
        <position position="1"/>
    </location>
</feature>
<feature type="non-terminal residue" evidence="1">
    <location>
        <position position="302"/>
    </location>
</feature>